<evidence type="ECO:0000256" key="6">
    <source>
        <dbReference type="ARBA" id="ARBA00022692"/>
    </source>
</evidence>
<evidence type="ECO:0000256" key="5">
    <source>
        <dbReference type="ARBA" id="ARBA00022617"/>
    </source>
</evidence>
<dbReference type="Pfam" id="PF01654">
    <property type="entry name" value="Cyt_bd_oxida_I"/>
    <property type="match status" value="1"/>
</dbReference>
<dbReference type="GO" id="GO:0005886">
    <property type="term" value="C:plasma membrane"/>
    <property type="evidence" value="ECO:0007669"/>
    <property type="project" value="UniProtKB-SubCell"/>
</dbReference>
<protein>
    <submittedName>
        <fullName evidence="13">Cytochrome ubiquinol oxidase subunit I</fullName>
    </submittedName>
</protein>
<keyword evidence="14" id="KW-1185">Reference proteome</keyword>
<feature type="transmembrane region" description="Helical" evidence="12">
    <location>
        <begin position="221"/>
        <end position="239"/>
    </location>
</feature>
<evidence type="ECO:0000256" key="3">
    <source>
        <dbReference type="ARBA" id="ARBA00022448"/>
    </source>
</evidence>
<dbReference type="GO" id="GO:0009055">
    <property type="term" value="F:electron transfer activity"/>
    <property type="evidence" value="ECO:0007669"/>
    <property type="project" value="UniProtKB-UniRule"/>
</dbReference>
<keyword evidence="9 12" id="KW-1133">Transmembrane helix</keyword>
<comment type="subcellular location">
    <subcellularLocation>
        <location evidence="12">Cell inner membrane</location>
    </subcellularLocation>
    <subcellularLocation>
        <location evidence="1">Cell membrane</location>
        <topology evidence="1">Multi-pass membrane protein</topology>
    </subcellularLocation>
</comment>
<dbReference type="GO" id="GO:0019646">
    <property type="term" value="P:aerobic electron transport chain"/>
    <property type="evidence" value="ECO:0007669"/>
    <property type="project" value="InterPro"/>
</dbReference>
<dbReference type="GO" id="GO:0016682">
    <property type="term" value="F:oxidoreductase activity, acting on diphenols and related substances as donors, oxygen as acceptor"/>
    <property type="evidence" value="ECO:0007669"/>
    <property type="project" value="TreeGrafter"/>
</dbReference>
<keyword evidence="8 12" id="KW-0249">Electron transport</keyword>
<feature type="transmembrane region" description="Helical" evidence="12">
    <location>
        <begin position="364"/>
        <end position="382"/>
    </location>
</feature>
<evidence type="ECO:0000256" key="10">
    <source>
        <dbReference type="ARBA" id="ARBA00023004"/>
    </source>
</evidence>
<gene>
    <name evidence="13" type="ORF">F6R98_15070</name>
</gene>
<proteinExistence type="inferred from homology"/>
<dbReference type="InterPro" id="IPR002585">
    <property type="entry name" value="Cyt-d_ubiquinol_oxidase_su_1"/>
</dbReference>
<dbReference type="GO" id="GO:0070069">
    <property type="term" value="C:cytochrome complex"/>
    <property type="evidence" value="ECO:0007669"/>
    <property type="project" value="UniProtKB-UniRule"/>
</dbReference>
<dbReference type="PANTHER" id="PTHR30365">
    <property type="entry name" value="CYTOCHROME D UBIQUINOL OXIDASE"/>
    <property type="match status" value="1"/>
</dbReference>
<dbReference type="PIRSF" id="PIRSF006446">
    <property type="entry name" value="Cyt_quinol_oxidase_1"/>
    <property type="match status" value="1"/>
</dbReference>
<evidence type="ECO:0000256" key="4">
    <source>
        <dbReference type="ARBA" id="ARBA00022475"/>
    </source>
</evidence>
<evidence type="ECO:0000256" key="8">
    <source>
        <dbReference type="ARBA" id="ARBA00022982"/>
    </source>
</evidence>
<keyword evidence="5 12" id="KW-0349">Heme</keyword>
<evidence type="ECO:0000313" key="13">
    <source>
        <dbReference type="EMBL" id="QFY43783.1"/>
    </source>
</evidence>
<feature type="transmembrane region" description="Helical" evidence="12">
    <location>
        <begin position="129"/>
        <end position="150"/>
    </location>
</feature>
<dbReference type="Proteomes" id="UP000325755">
    <property type="component" value="Chromosome"/>
</dbReference>
<keyword evidence="6 12" id="KW-0812">Transmembrane</keyword>
<sequence>MEQLFSDPILLARVQFAFTAFFHILWPILTIGMSIFLLVIELIWLKTRDPDYYYHARFWSKLFMLNFTMGVVTGIPLEFEFGTNWTRFSSFSGEFFGNVLGFEGAMAFMLEAGFLGIMLFGWMRVTSGIHFFSTCMVMLGASLSAFWILVANSWMQTPAGGHIENGRFLVDNYFDAIFNPNMPPSFSHMWVACLETSLFVIGGLSAWYIHRGRHPAFFLKSFKVAFIAAAAIAPLQIILGDVQGRDIYLNQPVKGAAIEAHWETNPPGSGAPWNMLAWPDKEREKNAWEIQLPNVLSILATTSLDGQVLGLKAFPVNDRPTEIGTIFYTFRVMVGIGFFLLGLMLWTLLAWVKGKLTLEHIGDNPLLLRSWVCAIPLGYLATECGWTVRELGRQPWVVYGMLRTADAASPLPVTGVAVSLTAFVAVYLFLTAVFLLFAARIVRKGPDLTMTLPRFDLSAGNGAL</sequence>
<feature type="transmembrane region" description="Helical" evidence="12">
    <location>
        <begin position="189"/>
        <end position="209"/>
    </location>
</feature>
<keyword evidence="4 12" id="KW-1003">Cell membrane</keyword>
<dbReference type="GO" id="GO:0046872">
    <property type="term" value="F:metal ion binding"/>
    <property type="evidence" value="ECO:0007669"/>
    <property type="project" value="UniProtKB-UniRule"/>
</dbReference>
<evidence type="ECO:0000256" key="12">
    <source>
        <dbReference type="PIRNR" id="PIRNR006446"/>
    </source>
</evidence>
<feature type="transmembrane region" description="Helical" evidence="12">
    <location>
        <begin position="56"/>
        <end position="75"/>
    </location>
</feature>
<dbReference type="RefSeq" id="WP_153249760.1">
    <property type="nucleotide sequence ID" value="NZ_CP044205.1"/>
</dbReference>
<evidence type="ECO:0000256" key="9">
    <source>
        <dbReference type="ARBA" id="ARBA00022989"/>
    </source>
</evidence>
<dbReference type="OrthoDB" id="9807042at2"/>
<name>A0A5Q0BIZ6_9GAMM</name>
<dbReference type="InParanoid" id="A0A5Q0BIZ6"/>
<feature type="transmembrane region" description="Helical" evidence="12">
    <location>
        <begin position="416"/>
        <end position="438"/>
    </location>
</feature>
<evidence type="ECO:0000256" key="1">
    <source>
        <dbReference type="ARBA" id="ARBA00004651"/>
    </source>
</evidence>
<accession>A0A5Q0BIZ6</accession>
<dbReference type="EMBL" id="CP044205">
    <property type="protein sequence ID" value="QFY43783.1"/>
    <property type="molecule type" value="Genomic_DNA"/>
</dbReference>
<feature type="transmembrane region" description="Helical" evidence="12">
    <location>
        <begin position="95"/>
        <end position="122"/>
    </location>
</feature>
<keyword evidence="3 12" id="KW-0813">Transport</keyword>
<organism evidence="13 14">
    <name type="scientific">Candidatus Methylospira mobilis</name>
    <dbReference type="NCBI Taxonomy" id="1808979"/>
    <lineage>
        <taxon>Bacteria</taxon>
        <taxon>Pseudomonadati</taxon>
        <taxon>Pseudomonadota</taxon>
        <taxon>Gammaproteobacteria</taxon>
        <taxon>Methylococcales</taxon>
        <taxon>Methylococcaceae</taxon>
        <taxon>Candidatus Methylospira</taxon>
    </lineage>
</organism>
<keyword evidence="7 12" id="KW-0479">Metal-binding</keyword>
<keyword evidence="10 12" id="KW-0408">Iron</keyword>
<evidence type="ECO:0000313" key="14">
    <source>
        <dbReference type="Proteomes" id="UP000325755"/>
    </source>
</evidence>
<dbReference type="KEGG" id="mmob:F6R98_15070"/>
<feature type="transmembrane region" description="Helical" evidence="12">
    <location>
        <begin position="20"/>
        <end position="44"/>
    </location>
</feature>
<dbReference type="AlphaFoldDB" id="A0A5Q0BIZ6"/>
<dbReference type="PANTHER" id="PTHR30365:SF14">
    <property type="entry name" value="CYTOCHROME BD MENAQUINOL OXIDASE SUBUNIT I-RELATED"/>
    <property type="match status" value="1"/>
</dbReference>
<evidence type="ECO:0000256" key="7">
    <source>
        <dbReference type="ARBA" id="ARBA00022723"/>
    </source>
</evidence>
<evidence type="ECO:0000256" key="11">
    <source>
        <dbReference type="ARBA" id="ARBA00023136"/>
    </source>
</evidence>
<reference evidence="13 14" key="1">
    <citation type="submission" date="2019-09" db="EMBL/GenBank/DDBJ databases">
        <title>Ecophysiology of the spiral-shaped methanotroph Methylospira mobilis as revealed by the complete genome sequence.</title>
        <authorList>
            <person name="Oshkin I.Y."/>
            <person name="Dedysh S.N."/>
            <person name="Miroshnikov K."/>
            <person name="Danilova O.V."/>
            <person name="Hakobyan A."/>
            <person name="Liesack W."/>
        </authorList>
    </citation>
    <scope>NUCLEOTIDE SEQUENCE [LARGE SCALE GENOMIC DNA]</scope>
    <source>
        <strain evidence="13 14">Shm1</strain>
    </source>
</reference>
<feature type="transmembrane region" description="Helical" evidence="12">
    <location>
        <begin position="326"/>
        <end position="352"/>
    </location>
</feature>
<keyword evidence="11 12" id="KW-0472">Membrane</keyword>
<evidence type="ECO:0000256" key="2">
    <source>
        <dbReference type="ARBA" id="ARBA00009819"/>
    </source>
</evidence>
<comment type="similarity">
    <text evidence="2 12">Belongs to the cytochrome ubiquinol oxidase subunit 1 family.</text>
</comment>
<dbReference type="GO" id="GO:0020037">
    <property type="term" value="F:heme binding"/>
    <property type="evidence" value="ECO:0007669"/>
    <property type="project" value="TreeGrafter"/>
</dbReference>